<dbReference type="RefSeq" id="WP_348263540.1">
    <property type="nucleotide sequence ID" value="NZ_CP121196.1"/>
</dbReference>
<dbReference type="InterPro" id="IPR024775">
    <property type="entry name" value="DinB-like"/>
</dbReference>
<dbReference type="Pfam" id="PF12867">
    <property type="entry name" value="DinB_2"/>
    <property type="match status" value="1"/>
</dbReference>
<protein>
    <submittedName>
        <fullName evidence="2">DinB family protein</fullName>
    </submittedName>
</protein>
<dbReference type="InterPro" id="IPR034660">
    <property type="entry name" value="DinB/YfiT-like"/>
</dbReference>
<reference evidence="2" key="1">
    <citation type="submission" date="2023-03" db="EMBL/GenBank/DDBJ databases">
        <title>Edaphobacter sp.</title>
        <authorList>
            <person name="Huber K.J."/>
            <person name="Papendorf J."/>
            <person name="Pilke C."/>
            <person name="Bunk B."/>
            <person name="Sproeer C."/>
            <person name="Pester M."/>
        </authorList>
    </citation>
    <scope>NUCLEOTIDE SEQUENCE</scope>
    <source>
        <strain evidence="2">DSM 110680</strain>
    </source>
</reference>
<dbReference type="EMBL" id="CP121196">
    <property type="protein sequence ID" value="XBH18316.1"/>
    <property type="molecule type" value="Genomic_DNA"/>
</dbReference>
<dbReference type="AlphaFoldDB" id="A0AAU7DNI9"/>
<evidence type="ECO:0000313" key="2">
    <source>
        <dbReference type="EMBL" id="XBH18316.1"/>
    </source>
</evidence>
<feature type="domain" description="DinB-like" evidence="1">
    <location>
        <begin position="26"/>
        <end position="187"/>
    </location>
</feature>
<evidence type="ECO:0000259" key="1">
    <source>
        <dbReference type="Pfam" id="PF12867"/>
    </source>
</evidence>
<sequence>MKPQQQSATMSGERAKTLNELEAQFTAISARAQTLVGSGGKELCMKPPSPGSWSVTECLQHLNISADSYFPIWQQVIANAAPRKSEMNAPYQADFWGRLLSWILEPPARIRKKTVLHLEPTERGEIEVVLDEFVERQERIIGTLRRCRGRAIDQVKIASPVDSRIRYSIWSSFLVNAAHERRHLWQAEQALQKLRNGK</sequence>
<name>A0AAU7DNI9_9BACT</name>
<dbReference type="Gene3D" id="1.20.120.450">
    <property type="entry name" value="dinb family like domain"/>
    <property type="match status" value="1"/>
</dbReference>
<gene>
    <name evidence="2" type="ORF">P8935_03050</name>
</gene>
<proteinExistence type="predicted"/>
<accession>A0AAU7DNI9</accession>
<dbReference type="SUPFAM" id="SSF109854">
    <property type="entry name" value="DinB/YfiT-like putative metalloenzymes"/>
    <property type="match status" value="1"/>
</dbReference>
<organism evidence="2">
    <name type="scientific">Telmatobacter sp. DSM 110680</name>
    <dbReference type="NCBI Taxonomy" id="3036704"/>
    <lineage>
        <taxon>Bacteria</taxon>
        <taxon>Pseudomonadati</taxon>
        <taxon>Acidobacteriota</taxon>
        <taxon>Terriglobia</taxon>
        <taxon>Terriglobales</taxon>
        <taxon>Acidobacteriaceae</taxon>
        <taxon>Telmatobacter</taxon>
    </lineage>
</organism>